<dbReference type="InterPro" id="IPR026259">
    <property type="entry name" value="MauG/Cytc_peroxidase"/>
</dbReference>
<keyword evidence="5 14" id="KW-0479">Metal-binding</keyword>
<dbReference type="SUPFAM" id="SSF46626">
    <property type="entry name" value="Cytochrome c"/>
    <property type="match status" value="2"/>
</dbReference>
<evidence type="ECO:0000256" key="9">
    <source>
        <dbReference type="ARBA" id="ARBA00023002"/>
    </source>
</evidence>
<dbReference type="GO" id="GO:0004130">
    <property type="term" value="F:cytochrome-c peroxidase activity"/>
    <property type="evidence" value="ECO:0007669"/>
    <property type="project" value="TreeGrafter"/>
</dbReference>
<protein>
    <recommendedName>
        <fullName evidence="12">Methylamine utilization protein MauG</fullName>
    </recommendedName>
</protein>
<evidence type="ECO:0000256" key="8">
    <source>
        <dbReference type="ARBA" id="ARBA00022982"/>
    </source>
</evidence>
<evidence type="ECO:0000259" key="15">
    <source>
        <dbReference type="PROSITE" id="PS51007"/>
    </source>
</evidence>
<feature type="binding site" description="covalent" evidence="13">
    <location>
        <position position="248"/>
    </location>
    <ligand>
        <name>heme c</name>
        <dbReference type="ChEBI" id="CHEBI:61717"/>
        <label>2</label>
    </ligand>
</feature>
<evidence type="ECO:0000256" key="10">
    <source>
        <dbReference type="ARBA" id="ARBA00023004"/>
    </source>
</evidence>
<dbReference type="InterPro" id="IPR004852">
    <property type="entry name" value="Di-haem_cyt_c_peroxidsae"/>
</dbReference>
<feature type="binding site" description="covalent" evidence="13">
    <location>
        <position position="100"/>
    </location>
    <ligand>
        <name>heme c</name>
        <dbReference type="ChEBI" id="CHEBI:61717"/>
        <label>1</label>
    </ligand>
</feature>
<evidence type="ECO:0000256" key="5">
    <source>
        <dbReference type="ARBA" id="ARBA00022723"/>
    </source>
</evidence>
<dbReference type="GO" id="GO:0046872">
    <property type="term" value="F:metal ion binding"/>
    <property type="evidence" value="ECO:0007669"/>
    <property type="project" value="UniProtKB-KW"/>
</dbReference>
<feature type="domain" description="Cytochrome c" evidence="15">
    <location>
        <begin position="230"/>
        <end position="366"/>
    </location>
</feature>
<comment type="caution">
    <text evidence="16">The sequence shown here is derived from an EMBL/GenBank/DDBJ whole genome shotgun (WGS) entry which is preliminary data.</text>
</comment>
<evidence type="ECO:0000256" key="6">
    <source>
        <dbReference type="ARBA" id="ARBA00022729"/>
    </source>
</evidence>
<reference evidence="16 17" key="1">
    <citation type="journal article" date="2007" name="Int. J. Syst. Evol. Microbiol.">
        <title>Chryseobacterium flavum sp. nov., isolated from polluted soil.</title>
        <authorList>
            <person name="Zhou Y."/>
            <person name="Dong J."/>
            <person name="Wang X."/>
            <person name="Huang X."/>
            <person name="Zhang K.Y."/>
            <person name="Zhang Y.Q."/>
            <person name="Guo Y.F."/>
            <person name="Lai R."/>
            <person name="Li W.J."/>
        </authorList>
    </citation>
    <scope>NUCLEOTIDE SEQUENCE [LARGE SCALE GENOMIC DNA]</scope>
    <source>
        <strain evidence="16 17">KCTC 12877</strain>
    </source>
</reference>
<dbReference type="InterPro" id="IPR036909">
    <property type="entry name" value="Cyt_c-like_dom_sf"/>
</dbReference>
<keyword evidence="4 13" id="KW-0349">Heme</keyword>
<feature type="binding site" description="covalent" evidence="13">
    <location>
        <position position="245"/>
    </location>
    <ligand>
        <name>heme c</name>
        <dbReference type="ChEBI" id="CHEBI:61717"/>
        <label>2</label>
    </ligand>
</feature>
<dbReference type="GO" id="GO:0042597">
    <property type="term" value="C:periplasmic space"/>
    <property type="evidence" value="ECO:0007669"/>
    <property type="project" value="UniProtKB-SubCell"/>
</dbReference>
<evidence type="ECO:0000256" key="13">
    <source>
        <dbReference type="PIRSR" id="PIRSR000294-1"/>
    </source>
</evidence>
<organism evidence="16 17">
    <name type="scientific">Chryseobacterium flavum</name>
    <dbReference type="NCBI Taxonomy" id="415851"/>
    <lineage>
        <taxon>Bacteria</taxon>
        <taxon>Pseudomonadati</taxon>
        <taxon>Bacteroidota</taxon>
        <taxon>Flavobacteriia</taxon>
        <taxon>Flavobacteriales</taxon>
        <taxon>Weeksellaceae</taxon>
        <taxon>Chryseobacterium group</taxon>
        <taxon>Chryseobacterium</taxon>
    </lineage>
</organism>
<accession>A0A3D9CQ42</accession>
<evidence type="ECO:0000256" key="2">
    <source>
        <dbReference type="ARBA" id="ARBA00004856"/>
    </source>
</evidence>
<evidence type="ECO:0000256" key="11">
    <source>
        <dbReference type="ARBA" id="ARBA00058991"/>
    </source>
</evidence>
<evidence type="ECO:0000256" key="12">
    <source>
        <dbReference type="ARBA" id="ARBA00073576"/>
    </source>
</evidence>
<feature type="binding site" description="axial binding residue" evidence="14">
    <location>
        <position position="249"/>
    </location>
    <ligand>
        <name>heme c</name>
        <dbReference type="ChEBI" id="CHEBI:61717"/>
        <label>2</label>
    </ligand>
    <ligandPart>
        <name>Fe</name>
        <dbReference type="ChEBI" id="CHEBI:18248"/>
    </ligandPart>
</feature>
<dbReference type="OrthoDB" id="9805202at2"/>
<dbReference type="RefSeq" id="WP_115957797.1">
    <property type="nucleotide sequence ID" value="NZ_CBCRVL010000004.1"/>
</dbReference>
<dbReference type="FunFam" id="1.10.760.10:FF:000019">
    <property type="entry name" value="Di-heme cytochrome C peroxidase"/>
    <property type="match status" value="1"/>
</dbReference>
<keyword evidence="8" id="KW-0249">Electron transport</keyword>
<evidence type="ECO:0000256" key="3">
    <source>
        <dbReference type="ARBA" id="ARBA00022448"/>
    </source>
</evidence>
<keyword evidence="10 14" id="KW-0408">Iron</keyword>
<evidence type="ECO:0000313" key="17">
    <source>
        <dbReference type="Proteomes" id="UP000256769"/>
    </source>
</evidence>
<name>A0A3D9CQ42_9FLAO</name>
<sequence length="380" mass="43277">MKERYLAVIAIVSIIIMSAYTSNDPAGYTITELREMYGSGNHALWPKVSLFDEAKEGFQDIGALPEMVFPADNPYSEDKAELGKMLFFDPRLSGSGQISCANCHNPELGWADGSRVSFGHNRQTGTRNAPTLLNIGYAKTLFWDGRVMSLEEQVKSPIENPVEMNLHYRLATKNIRKVKGYRVYFEKAFGSKEVTEDRISRAIATFERTLISPASRFDKFIGGKKNELTDSEVNGLHLFRTKANCINCHNTPYFSDQKFHNLGLTYYGRKYEDLGRYKETLKNEDVGKFKTPTLREVTDNKPYMHNGLFPELANVIMMYNAGMGREIPKANQLNDPKFLHKSPMIVKLNLTDDEVFDIVAFLKTLNSYKYKMRPPELPAQ</sequence>
<dbReference type="GO" id="GO:0009055">
    <property type="term" value="F:electron transfer activity"/>
    <property type="evidence" value="ECO:0007669"/>
    <property type="project" value="InterPro"/>
</dbReference>
<dbReference type="Proteomes" id="UP000256769">
    <property type="component" value="Unassembled WGS sequence"/>
</dbReference>
<evidence type="ECO:0000256" key="14">
    <source>
        <dbReference type="PIRSR" id="PIRSR000294-2"/>
    </source>
</evidence>
<feature type="domain" description="Cytochrome c" evidence="15">
    <location>
        <begin position="78"/>
        <end position="186"/>
    </location>
</feature>
<feature type="binding site" description="covalent" evidence="13">
    <location>
        <position position="103"/>
    </location>
    <ligand>
        <name>heme c</name>
        <dbReference type="ChEBI" id="CHEBI:61717"/>
        <label>1</label>
    </ligand>
</feature>
<evidence type="ECO:0000313" key="16">
    <source>
        <dbReference type="EMBL" id="REC67880.1"/>
    </source>
</evidence>
<evidence type="ECO:0000256" key="7">
    <source>
        <dbReference type="ARBA" id="ARBA00022764"/>
    </source>
</evidence>
<keyword evidence="17" id="KW-1185">Reference proteome</keyword>
<dbReference type="Pfam" id="PF03150">
    <property type="entry name" value="CCP_MauG"/>
    <property type="match status" value="1"/>
</dbReference>
<dbReference type="PANTHER" id="PTHR30600:SF10">
    <property type="entry name" value="BLL6722 PROTEIN"/>
    <property type="match status" value="1"/>
</dbReference>
<dbReference type="GO" id="GO:0020037">
    <property type="term" value="F:heme binding"/>
    <property type="evidence" value="ECO:0007669"/>
    <property type="project" value="InterPro"/>
</dbReference>
<comment type="subcellular location">
    <subcellularLocation>
        <location evidence="1">Periplasm</location>
    </subcellularLocation>
</comment>
<dbReference type="Pfam" id="PF00034">
    <property type="entry name" value="Cytochrom_C"/>
    <property type="match status" value="1"/>
</dbReference>
<dbReference type="PROSITE" id="PS51007">
    <property type="entry name" value="CYTC"/>
    <property type="match status" value="2"/>
</dbReference>
<keyword evidence="9" id="KW-0560">Oxidoreductase</keyword>
<feature type="binding site" description="axial binding residue" evidence="14">
    <location>
        <position position="104"/>
    </location>
    <ligand>
        <name>heme c</name>
        <dbReference type="ChEBI" id="CHEBI:61717"/>
        <label>1</label>
    </ligand>
    <ligandPart>
        <name>Fe</name>
        <dbReference type="ChEBI" id="CHEBI:18248"/>
    </ligandPart>
</feature>
<gene>
    <name evidence="16" type="ORF">DRF59_06025</name>
</gene>
<dbReference type="InterPro" id="IPR051395">
    <property type="entry name" value="Cytochrome_c_Peroxidase/MauG"/>
</dbReference>
<dbReference type="InterPro" id="IPR009056">
    <property type="entry name" value="Cyt_c-like_dom"/>
</dbReference>
<keyword evidence="6" id="KW-0732">Signal</keyword>
<comment type="PTM">
    <text evidence="13">Binds 2 heme groups per subunit.</text>
</comment>
<feature type="binding site" description="axial binding residue" evidence="14">
    <location>
        <position position="120"/>
    </location>
    <ligand>
        <name>heme c</name>
        <dbReference type="ChEBI" id="CHEBI:61717"/>
        <label>1</label>
    </ligand>
    <ligandPart>
        <name>Fe</name>
        <dbReference type="ChEBI" id="CHEBI:18248"/>
    </ligandPart>
</feature>
<dbReference type="PANTHER" id="PTHR30600">
    <property type="entry name" value="CYTOCHROME C PEROXIDASE-RELATED"/>
    <property type="match status" value="1"/>
</dbReference>
<keyword evidence="16" id="KW-0575">Peroxidase</keyword>
<evidence type="ECO:0000256" key="4">
    <source>
        <dbReference type="ARBA" id="ARBA00022617"/>
    </source>
</evidence>
<dbReference type="Gene3D" id="1.10.760.10">
    <property type="entry name" value="Cytochrome c-like domain"/>
    <property type="match status" value="2"/>
</dbReference>
<keyword evidence="7" id="KW-0574">Periplasm</keyword>
<dbReference type="PIRSF" id="PIRSF000294">
    <property type="entry name" value="Cytochrome-c_peroxidase"/>
    <property type="match status" value="1"/>
</dbReference>
<comment type="pathway">
    <text evidence="2">One-carbon metabolism; methylamine degradation.</text>
</comment>
<dbReference type="AlphaFoldDB" id="A0A3D9CQ42"/>
<evidence type="ECO:0000256" key="1">
    <source>
        <dbReference type="ARBA" id="ARBA00004418"/>
    </source>
</evidence>
<comment type="cofactor">
    <cofactor evidence="13">
        <name>heme</name>
        <dbReference type="ChEBI" id="CHEBI:30413"/>
    </cofactor>
    <text evidence="13">Binds 2 heme groups.</text>
</comment>
<proteinExistence type="predicted"/>
<dbReference type="EMBL" id="QNUE01000004">
    <property type="protein sequence ID" value="REC67880.1"/>
    <property type="molecule type" value="Genomic_DNA"/>
</dbReference>
<keyword evidence="3" id="KW-0813">Transport</keyword>
<comment type="function">
    <text evidence="11">Involved in methylamine metabolism. Essential for the maturation of the beta subunit of MADH, presumably via a step in the biosynthesis of tryptophan tryptophylquinone (TTQ), the cofactor of MADH.</text>
</comment>